<keyword evidence="3" id="KW-1185">Reference proteome</keyword>
<dbReference type="PROSITE" id="PS50404">
    <property type="entry name" value="GST_NTER"/>
    <property type="match status" value="1"/>
</dbReference>
<dbReference type="InterPro" id="IPR004045">
    <property type="entry name" value="Glutathione_S-Trfase_N"/>
</dbReference>
<dbReference type="Pfam" id="PF13410">
    <property type="entry name" value="GST_C_2"/>
    <property type="match status" value="1"/>
</dbReference>
<proteinExistence type="predicted"/>
<dbReference type="SUPFAM" id="SSF47616">
    <property type="entry name" value="GST C-terminal domain-like"/>
    <property type="match status" value="1"/>
</dbReference>
<dbReference type="SFLD" id="SFLDS00019">
    <property type="entry name" value="Glutathione_Transferase_(cytos"/>
    <property type="match status" value="1"/>
</dbReference>
<dbReference type="OrthoDB" id="9799538at2"/>
<dbReference type="InterPro" id="IPR036282">
    <property type="entry name" value="Glutathione-S-Trfase_C_sf"/>
</dbReference>
<evidence type="ECO:0000259" key="1">
    <source>
        <dbReference type="PROSITE" id="PS50404"/>
    </source>
</evidence>
<dbReference type="Proteomes" id="UP000596977">
    <property type="component" value="Unassembled WGS sequence"/>
</dbReference>
<dbReference type="AlphaFoldDB" id="A0A916RAW3"/>
<dbReference type="InterPro" id="IPR040079">
    <property type="entry name" value="Glutathione_S-Trfase"/>
</dbReference>
<dbReference type="RefSeq" id="WP_127074202.1">
    <property type="nucleotide sequence ID" value="NZ_BMKB01000003.1"/>
</dbReference>
<dbReference type="Gene3D" id="3.40.30.10">
    <property type="entry name" value="Glutaredoxin"/>
    <property type="match status" value="1"/>
</dbReference>
<evidence type="ECO:0000313" key="3">
    <source>
        <dbReference type="Proteomes" id="UP000596977"/>
    </source>
</evidence>
<dbReference type="SFLD" id="SFLDG00358">
    <property type="entry name" value="Main_(cytGST)"/>
    <property type="match status" value="1"/>
</dbReference>
<name>A0A916RAW3_9HYPH</name>
<protein>
    <submittedName>
        <fullName evidence="2">Glutathione S-transferase</fullName>
    </submittedName>
</protein>
<dbReference type="CDD" id="cd03043">
    <property type="entry name" value="GST_N_1"/>
    <property type="match status" value="1"/>
</dbReference>
<sequence>MYALYIANKNYSSWSLRPWVLLKALGIAFEERFVPFLEGETYEAFRKFSPTGLVPCLVDGDVTVWDSLAITEYVAEDHPNVWPADRTARAWARSATAEMHSGFFALRNICGMNVGLRVTLNEVSPALARDQARIEELWSEGLKRFGGPFLTGERFTAVDAFFCPVAFRIQTYGLDVGPEAKAYAERLLNLPAMQQWYAEGIAETLRDQPHDAEVPLVGTVTADYRAVAK</sequence>
<accession>A0A916RAW3</accession>
<dbReference type="GO" id="GO:0006749">
    <property type="term" value="P:glutathione metabolic process"/>
    <property type="evidence" value="ECO:0007669"/>
    <property type="project" value="TreeGrafter"/>
</dbReference>
<reference evidence="2 3" key="1">
    <citation type="journal article" date="2014" name="Int. J. Syst. Evol. Microbiol.">
        <title>Complete genome sequence of Corynebacterium casei LMG S-19264T (=DSM 44701T), isolated from a smear-ripened cheese.</title>
        <authorList>
            <consortium name="US DOE Joint Genome Institute (JGI-PGF)"/>
            <person name="Walter F."/>
            <person name="Albersmeier A."/>
            <person name="Kalinowski J."/>
            <person name="Ruckert C."/>
        </authorList>
    </citation>
    <scope>NUCLEOTIDE SEQUENCE [LARGE SCALE GENOMIC DNA]</scope>
    <source>
        <strain evidence="2 3">CGMCC 1.15896</strain>
    </source>
</reference>
<dbReference type="Gene3D" id="1.20.1050.10">
    <property type="match status" value="1"/>
</dbReference>
<dbReference type="EMBL" id="BMKB01000003">
    <property type="protein sequence ID" value="GGA49004.1"/>
    <property type="molecule type" value="Genomic_DNA"/>
</dbReference>
<dbReference type="GO" id="GO:0004364">
    <property type="term" value="F:glutathione transferase activity"/>
    <property type="evidence" value="ECO:0007669"/>
    <property type="project" value="TreeGrafter"/>
</dbReference>
<gene>
    <name evidence="2" type="ORF">GCM10011499_18560</name>
</gene>
<dbReference type="PANTHER" id="PTHR42673">
    <property type="entry name" value="MALEYLACETOACETATE ISOMERASE"/>
    <property type="match status" value="1"/>
</dbReference>
<dbReference type="GO" id="GO:0006559">
    <property type="term" value="P:L-phenylalanine catabolic process"/>
    <property type="evidence" value="ECO:0007669"/>
    <property type="project" value="TreeGrafter"/>
</dbReference>
<evidence type="ECO:0000313" key="2">
    <source>
        <dbReference type="EMBL" id="GGA49004.1"/>
    </source>
</evidence>
<dbReference type="InterPro" id="IPR036249">
    <property type="entry name" value="Thioredoxin-like_sf"/>
</dbReference>
<comment type="caution">
    <text evidence="2">The sequence shown here is derived from an EMBL/GenBank/DDBJ whole genome shotgun (WGS) entry which is preliminary data.</text>
</comment>
<dbReference type="CDD" id="cd03194">
    <property type="entry name" value="GST_C_3"/>
    <property type="match status" value="1"/>
</dbReference>
<feature type="domain" description="GST N-terminal" evidence="1">
    <location>
        <begin position="2"/>
        <end position="82"/>
    </location>
</feature>
<organism evidence="2 3">
    <name type="scientific">Pelagibacterium lentulum</name>
    <dbReference type="NCBI Taxonomy" id="2029865"/>
    <lineage>
        <taxon>Bacteria</taxon>
        <taxon>Pseudomonadati</taxon>
        <taxon>Pseudomonadota</taxon>
        <taxon>Alphaproteobacteria</taxon>
        <taxon>Hyphomicrobiales</taxon>
        <taxon>Devosiaceae</taxon>
        <taxon>Pelagibacterium</taxon>
    </lineage>
</organism>
<dbReference type="PANTHER" id="PTHR42673:SF4">
    <property type="entry name" value="MALEYLACETOACETATE ISOMERASE"/>
    <property type="match status" value="1"/>
</dbReference>
<dbReference type="GO" id="GO:0016034">
    <property type="term" value="F:maleylacetoacetate isomerase activity"/>
    <property type="evidence" value="ECO:0007669"/>
    <property type="project" value="TreeGrafter"/>
</dbReference>
<dbReference type="Pfam" id="PF13409">
    <property type="entry name" value="GST_N_2"/>
    <property type="match status" value="1"/>
</dbReference>
<dbReference type="SUPFAM" id="SSF52833">
    <property type="entry name" value="Thioredoxin-like"/>
    <property type="match status" value="1"/>
</dbReference>